<dbReference type="EC" id="2.5.1.75" evidence="11"/>
<evidence type="ECO:0000256" key="7">
    <source>
        <dbReference type="ARBA" id="ARBA00022741"/>
    </source>
</evidence>
<reference evidence="15 16" key="1">
    <citation type="submission" date="2018-04" db="EMBL/GenBank/DDBJ databases">
        <title>Novel Campyloabacter and Helicobacter Species and Strains.</title>
        <authorList>
            <person name="Mannion A.J."/>
            <person name="Shen Z."/>
            <person name="Fox J.G."/>
        </authorList>
    </citation>
    <scope>NUCLEOTIDE SEQUENCE [LARGE SCALE GENOMIC DNA]</scope>
    <source>
        <strain evidence="15 16">MIT 04-9366</strain>
    </source>
</reference>
<evidence type="ECO:0000256" key="13">
    <source>
        <dbReference type="RuleBase" id="RU003784"/>
    </source>
</evidence>
<dbReference type="InterPro" id="IPR039657">
    <property type="entry name" value="Dimethylallyltransferase"/>
</dbReference>
<name>A0A3D8IV25_9HELI</name>
<comment type="function">
    <text evidence="2 11 13">Catalyzes the transfer of a dimethylallyl group onto the adenine at position 37 in tRNAs that read codons beginning with uridine, leading to the formation of N6-(dimethylallyl)adenosine (i(6)A).</text>
</comment>
<evidence type="ECO:0000313" key="15">
    <source>
        <dbReference type="EMBL" id="RDU68860.1"/>
    </source>
</evidence>
<evidence type="ECO:0000256" key="12">
    <source>
        <dbReference type="RuleBase" id="RU003783"/>
    </source>
</evidence>
<keyword evidence="8 11" id="KW-0067">ATP-binding</keyword>
<feature type="binding site" evidence="11">
    <location>
        <begin position="10"/>
        <end position="15"/>
    </location>
    <ligand>
        <name>substrate</name>
    </ligand>
</feature>
<dbReference type="HAMAP" id="MF_00185">
    <property type="entry name" value="IPP_trans"/>
    <property type="match status" value="1"/>
</dbReference>
<evidence type="ECO:0000256" key="9">
    <source>
        <dbReference type="ARBA" id="ARBA00022842"/>
    </source>
</evidence>
<feature type="site" description="Interaction with substrate tRNA" evidence="11">
    <location>
        <position position="100"/>
    </location>
</feature>
<comment type="cofactor">
    <cofactor evidence="1 11">
        <name>Mg(2+)</name>
        <dbReference type="ChEBI" id="CHEBI:18420"/>
    </cofactor>
</comment>
<comment type="catalytic activity">
    <reaction evidence="10 11 12">
        <text>adenosine(37) in tRNA + dimethylallyl diphosphate = N(6)-dimethylallyladenosine(37) in tRNA + diphosphate</text>
        <dbReference type="Rhea" id="RHEA:26482"/>
        <dbReference type="Rhea" id="RHEA-COMP:10162"/>
        <dbReference type="Rhea" id="RHEA-COMP:10375"/>
        <dbReference type="ChEBI" id="CHEBI:33019"/>
        <dbReference type="ChEBI" id="CHEBI:57623"/>
        <dbReference type="ChEBI" id="CHEBI:74411"/>
        <dbReference type="ChEBI" id="CHEBI:74415"/>
        <dbReference type="EC" id="2.5.1.75"/>
    </reaction>
</comment>
<evidence type="ECO:0000256" key="10">
    <source>
        <dbReference type="ARBA" id="ARBA00049563"/>
    </source>
</evidence>
<accession>A0A3D8IV25</accession>
<comment type="caution">
    <text evidence="11">Lacks conserved residue(s) required for the propagation of feature annotation.</text>
</comment>
<feature type="binding site" evidence="11">
    <location>
        <begin position="8"/>
        <end position="15"/>
    </location>
    <ligand>
        <name>ATP</name>
        <dbReference type="ChEBI" id="CHEBI:30616"/>
    </ligand>
</feature>
<keyword evidence="9 11" id="KW-0460">Magnesium</keyword>
<dbReference type="SUPFAM" id="SSF52540">
    <property type="entry name" value="P-loop containing nucleoside triphosphate hydrolases"/>
    <property type="match status" value="2"/>
</dbReference>
<protein>
    <recommendedName>
        <fullName evidence="11">tRNA dimethylallyltransferase</fullName>
        <ecNumber evidence="11">2.5.1.75</ecNumber>
    </recommendedName>
    <alternativeName>
        <fullName evidence="11">Dimethylallyl diphosphate:tRNA dimethylallyltransferase</fullName>
        <shortName evidence="11">DMAPP:tRNA dimethylallyltransferase</shortName>
        <shortName evidence="11">DMATase</shortName>
    </alternativeName>
    <alternativeName>
        <fullName evidence="11">Isopentenyl-diphosphate:tRNA isopentenyltransferase</fullName>
        <shortName evidence="11">IPP transferase</shortName>
        <shortName evidence="11">IPPT</shortName>
        <shortName evidence="11">IPTase</shortName>
    </alternativeName>
</protein>
<dbReference type="AlphaFoldDB" id="A0A3D8IV25"/>
<keyword evidence="6 11" id="KW-0819">tRNA processing</keyword>
<dbReference type="PANTHER" id="PTHR11088:SF60">
    <property type="entry name" value="TRNA DIMETHYLALLYLTRANSFERASE"/>
    <property type="match status" value="1"/>
</dbReference>
<dbReference type="OrthoDB" id="9776390at2"/>
<feature type="region of interest" description="Interaction with substrate tRNA" evidence="11">
    <location>
        <begin position="33"/>
        <end position="36"/>
    </location>
</feature>
<dbReference type="InterPro" id="IPR018022">
    <property type="entry name" value="IPT"/>
</dbReference>
<evidence type="ECO:0000256" key="4">
    <source>
        <dbReference type="ARBA" id="ARBA00011245"/>
    </source>
</evidence>
<comment type="caution">
    <text evidence="15">The sequence shown here is derived from an EMBL/GenBank/DDBJ whole genome shotgun (WGS) entry which is preliminary data.</text>
</comment>
<dbReference type="GO" id="GO:0052381">
    <property type="term" value="F:tRNA dimethylallyltransferase activity"/>
    <property type="evidence" value="ECO:0007669"/>
    <property type="project" value="UniProtKB-UniRule"/>
</dbReference>
<evidence type="ECO:0000256" key="11">
    <source>
        <dbReference type="HAMAP-Rule" id="MF_00185"/>
    </source>
</evidence>
<dbReference type="EMBL" id="NXLV01000022">
    <property type="protein sequence ID" value="RDU68860.1"/>
    <property type="molecule type" value="Genomic_DNA"/>
</dbReference>
<evidence type="ECO:0000256" key="1">
    <source>
        <dbReference type="ARBA" id="ARBA00001946"/>
    </source>
</evidence>
<evidence type="ECO:0000313" key="16">
    <source>
        <dbReference type="Proteomes" id="UP000257045"/>
    </source>
</evidence>
<comment type="subunit">
    <text evidence="4 11">Monomer.</text>
</comment>
<evidence type="ECO:0000256" key="14">
    <source>
        <dbReference type="RuleBase" id="RU003785"/>
    </source>
</evidence>
<gene>
    <name evidence="11" type="primary">miaA</name>
    <name evidence="15" type="ORF">CQA58_07930</name>
</gene>
<organism evidence="15 16">
    <name type="scientific">Helicobacter brantae</name>
    <dbReference type="NCBI Taxonomy" id="375927"/>
    <lineage>
        <taxon>Bacteria</taxon>
        <taxon>Pseudomonadati</taxon>
        <taxon>Campylobacterota</taxon>
        <taxon>Epsilonproteobacteria</taxon>
        <taxon>Campylobacterales</taxon>
        <taxon>Helicobacteraceae</taxon>
        <taxon>Helicobacter</taxon>
    </lineage>
</organism>
<sequence length="309" mass="34832">MRLVAILGGSGSGKSQLGLELAKKLDCEIFSLDSLSIYQEIDIASAKPTKEELKSVFHYAIDTLSPTEHNNATLFSSLLQEAIHSTQSKGKDTLLIIGGSSFYLKAIIEGLSPLPTLSQEQSQRIKEQIASLTSPLDFLLTLESSLPFSHNDTYRIHKYLEIYFSTGLTPSLYFQNNPKIPFPYAIEKYALVLPREVLRERIALRSEKMLREGIIEEAKYLLEKYGEEIQPFGSIGLKECRDYLKGEIGSKEELISLITTHTSQLAKRQSTFNRTQFGIPLLCSETNSPREYARRQIIQGDYNSLLELI</sequence>
<evidence type="ECO:0000256" key="6">
    <source>
        <dbReference type="ARBA" id="ARBA00022694"/>
    </source>
</evidence>
<proteinExistence type="inferred from homology"/>
<keyword evidence="16" id="KW-1185">Reference proteome</keyword>
<comment type="similarity">
    <text evidence="3 11 14">Belongs to the IPP transferase family.</text>
</comment>
<dbReference type="Gene3D" id="1.10.287.890">
    <property type="entry name" value="Crystal structure of tRNA isopentenylpyrophosphate transferase (bh2366) domain"/>
    <property type="match status" value="1"/>
</dbReference>
<dbReference type="CDD" id="cd02019">
    <property type="entry name" value="NK"/>
    <property type="match status" value="1"/>
</dbReference>
<dbReference type="GO" id="GO:0005524">
    <property type="term" value="F:ATP binding"/>
    <property type="evidence" value="ECO:0007669"/>
    <property type="project" value="UniProtKB-UniRule"/>
</dbReference>
<dbReference type="PANTHER" id="PTHR11088">
    <property type="entry name" value="TRNA DIMETHYLALLYLTRANSFERASE"/>
    <property type="match status" value="1"/>
</dbReference>
<dbReference type="Proteomes" id="UP000257045">
    <property type="component" value="Unassembled WGS sequence"/>
</dbReference>
<dbReference type="InterPro" id="IPR027417">
    <property type="entry name" value="P-loop_NTPase"/>
</dbReference>
<keyword evidence="5 11" id="KW-0808">Transferase</keyword>
<evidence type="ECO:0000256" key="3">
    <source>
        <dbReference type="ARBA" id="ARBA00005842"/>
    </source>
</evidence>
<dbReference type="Pfam" id="PF01715">
    <property type="entry name" value="IPPT"/>
    <property type="match status" value="1"/>
</dbReference>
<evidence type="ECO:0000256" key="5">
    <source>
        <dbReference type="ARBA" id="ARBA00022679"/>
    </source>
</evidence>
<evidence type="ECO:0000256" key="8">
    <source>
        <dbReference type="ARBA" id="ARBA00022840"/>
    </source>
</evidence>
<dbReference type="GO" id="GO:0006400">
    <property type="term" value="P:tRNA modification"/>
    <property type="evidence" value="ECO:0007669"/>
    <property type="project" value="TreeGrafter"/>
</dbReference>
<dbReference type="NCBIfam" id="TIGR00174">
    <property type="entry name" value="miaA"/>
    <property type="match status" value="1"/>
</dbReference>
<dbReference type="Gene3D" id="3.40.50.300">
    <property type="entry name" value="P-loop containing nucleotide triphosphate hydrolases"/>
    <property type="match status" value="1"/>
</dbReference>
<evidence type="ECO:0000256" key="2">
    <source>
        <dbReference type="ARBA" id="ARBA00003213"/>
    </source>
</evidence>
<keyword evidence="7 11" id="KW-0547">Nucleotide-binding</keyword>